<dbReference type="AlphaFoldDB" id="A0AAD4D3B0"/>
<feature type="region of interest" description="Disordered" evidence="1">
    <location>
        <begin position="149"/>
        <end position="190"/>
    </location>
</feature>
<keyword evidence="2" id="KW-0472">Membrane</keyword>
<feature type="compositionally biased region" description="Basic and acidic residues" evidence="1">
    <location>
        <begin position="172"/>
        <end position="190"/>
    </location>
</feature>
<dbReference type="EMBL" id="JAAAIL010002011">
    <property type="protein sequence ID" value="KAG0261793.1"/>
    <property type="molecule type" value="Genomic_DNA"/>
</dbReference>
<comment type="caution">
    <text evidence="3">The sequence shown here is derived from an EMBL/GenBank/DDBJ whole genome shotgun (WGS) entry which is preliminary data.</text>
</comment>
<evidence type="ECO:0000313" key="4">
    <source>
        <dbReference type="Proteomes" id="UP001194580"/>
    </source>
</evidence>
<protein>
    <submittedName>
        <fullName evidence="3">Uncharacterized protein</fullName>
    </submittedName>
</protein>
<gene>
    <name evidence="3" type="ORF">BGZ95_004169</name>
</gene>
<organism evidence="3 4">
    <name type="scientific">Linnemannia exigua</name>
    <dbReference type="NCBI Taxonomy" id="604196"/>
    <lineage>
        <taxon>Eukaryota</taxon>
        <taxon>Fungi</taxon>
        <taxon>Fungi incertae sedis</taxon>
        <taxon>Mucoromycota</taxon>
        <taxon>Mortierellomycotina</taxon>
        <taxon>Mortierellomycetes</taxon>
        <taxon>Mortierellales</taxon>
        <taxon>Mortierellaceae</taxon>
        <taxon>Linnemannia</taxon>
    </lineage>
</organism>
<evidence type="ECO:0000313" key="3">
    <source>
        <dbReference type="EMBL" id="KAG0261793.1"/>
    </source>
</evidence>
<proteinExistence type="predicted"/>
<feature type="region of interest" description="Disordered" evidence="1">
    <location>
        <begin position="202"/>
        <end position="225"/>
    </location>
</feature>
<keyword evidence="2" id="KW-0812">Transmembrane</keyword>
<sequence>VLKIFTTEKQEDRRYLEHNLIRKDDNSSNFVVDRNFQVVGGLNPGQEPFVVALTSAGLYQFTIFGPTAGSMEGPFKVRISDNLNSLPQRVALRLRVKLLTPYEEYLLRDEPDKPTIIGGSLGGLLLMVLASGFFFWRWRRRRRTLTRGDKGLDAEGQEQSDDDDDNENLDEEEKKKGAEENHPSTQTGKHELHFTGIILEEESSPDHNVSRTNSQQPSPTPLSLEGKILSETYQDQIGRLMLSRHPRPNVITSVSNAETKP</sequence>
<evidence type="ECO:0000256" key="1">
    <source>
        <dbReference type="SAM" id="MobiDB-lite"/>
    </source>
</evidence>
<name>A0AAD4D3B0_9FUNG</name>
<accession>A0AAD4D3B0</accession>
<keyword evidence="4" id="KW-1185">Reference proteome</keyword>
<keyword evidence="2" id="KW-1133">Transmembrane helix</keyword>
<reference evidence="3" key="1">
    <citation type="journal article" date="2020" name="Fungal Divers.">
        <title>Resolving the Mortierellaceae phylogeny through synthesis of multi-gene phylogenetics and phylogenomics.</title>
        <authorList>
            <person name="Vandepol N."/>
            <person name="Liber J."/>
            <person name="Desiro A."/>
            <person name="Na H."/>
            <person name="Kennedy M."/>
            <person name="Barry K."/>
            <person name="Grigoriev I.V."/>
            <person name="Miller A.N."/>
            <person name="O'Donnell K."/>
            <person name="Stajich J.E."/>
            <person name="Bonito G."/>
        </authorList>
    </citation>
    <scope>NUCLEOTIDE SEQUENCE</scope>
    <source>
        <strain evidence="3">NRRL 28262</strain>
    </source>
</reference>
<feature type="non-terminal residue" evidence="3">
    <location>
        <position position="1"/>
    </location>
</feature>
<feature type="compositionally biased region" description="Acidic residues" evidence="1">
    <location>
        <begin position="155"/>
        <end position="171"/>
    </location>
</feature>
<dbReference type="Proteomes" id="UP001194580">
    <property type="component" value="Unassembled WGS sequence"/>
</dbReference>
<feature type="transmembrane region" description="Helical" evidence="2">
    <location>
        <begin position="116"/>
        <end position="136"/>
    </location>
</feature>
<evidence type="ECO:0000256" key="2">
    <source>
        <dbReference type="SAM" id="Phobius"/>
    </source>
</evidence>